<dbReference type="EMBL" id="CAJVQB010018777">
    <property type="protein sequence ID" value="CAG8788761.1"/>
    <property type="molecule type" value="Genomic_DNA"/>
</dbReference>
<comment type="caution">
    <text evidence="3">The sequence shown here is derived from an EMBL/GenBank/DDBJ whole genome shotgun (WGS) entry which is preliminary data.</text>
</comment>
<evidence type="ECO:0000313" key="4">
    <source>
        <dbReference type="Proteomes" id="UP000789901"/>
    </source>
</evidence>
<proteinExistence type="predicted"/>
<name>A0ABN7VNT8_GIGMA</name>
<keyword evidence="4" id="KW-1185">Reference proteome</keyword>
<evidence type="ECO:0000313" key="3">
    <source>
        <dbReference type="EMBL" id="CAG8788761.1"/>
    </source>
</evidence>
<reference evidence="3 4" key="1">
    <citation type="submission" date="2021-06" db="EMBL/GenBank/DDBJ databases">
        <authorList>
            <person name="Kallberg Y."/>
            <person name="Tangrot J."/>
            <person name="Rosling A."/>
        </authorList>
    </citation>
    <scope>NUCLEOTIDE SEQUENCE [LARGE SCALE GENOMIC DNA]</scope>
    <source>
        <strain evidence="3 4">120-4 pot B 10/14</strain>
    </source>
</reference>
<organism evidence="3 4">
    <name type="scientific">Gigaspora margarita</name>
    <dbReference type="NCBI Taxonomy" id="4874"/>
    <lineage>
        <taxon>Eukaryota</taxon>
        <taxon>Fungi</taxon>
        <taxon>Fungi incertae sedis</taxon>
        <taxon>Mucoromycota</taxon>
        <taxon>Glomeromycotina</taxon>
        <taxon>Glomeromycetes</taxon>
        <taxon>Diversisporales</taxon>
        <taxon>Gigasporaceae</taxon>
        <taxon>Gigaspora</taxon>
    </lineage>
</organism>
<keyword evidence="2" id="KW-1133">Transmembrane helix</keyword>
<evidence type="ECO:0000256" key="2">
    <source>
        <dbReference type="SAM" id="Phobius"/>
    </source>
</evidence>
<gene>
    <name evidence="3" type="ORF">GMARGA_LOCUS20881</name>
</gene>
<sequence>EQKCPLGEIDEFLIIVGVKTITLQVIVFEAGNYAVIVRNMTKYYKPANILELIQKRCKINIDKEELDKESKSKEEMESENEEKKKEYEDENLINKIYFYCKFYEILNEPETYKICSKTSYNEKICIFQKNL</sequence>
<feature type="non-terminal residue" evidence="3">
    <location>
        <position position="1"/>
    </location>
</feature>
<keyword evidence="2" id="KW-0812">Transmembrane</keyword>
<protein>
    <submittedName>
        <fullName evidence="3">42959_t:CDS:1</fullName>
    </submittedName>
</protein>
<evidence type="ECO:0000256" key="1">
    <source>
        <dbReference type="SAM" id="MobiDB-lite"/>
    </source>
</evidence>
<keyword evidence="2" id="KW-0472">Membrane</keyword>
<feature type="transmembrane region" description="Helical" evidence="2">
    <location>
        <begin position="12"/>
        <end position="35"/>
    </location>
</feature>
<feature type="region of interest" description="Disordered" evidence="1">
    <location>
        <begin position="66"/>
        <end position="86"/>
    </location>
</feature>
<accession>A0ABN7VNT8</accession>
<dbReference type="Proteomes" id="UP000789901">
    <property type="component" value="Unassembled WGS sequence"/>
</dbReference>